<evidence type="ECO:0000259" key="3">
    <source>
        <dbReference type="Pfam" id="PF00149"/>
    </source>
</evidence>
<dbReference type="PANTHER" id="PTHR31302">
    <property type="entry name" value="TRANSMEMBRANE PROTEIN WITH METALLOPHOSPHOESTERASE DOMAIN-RELATED"/>
    <property type="match status" value="1"/>
</dbReference>
<dbReference type="EMBL" id="JAHCDA010000001">
    <property type="protein sequence ID" value="MBS7810416.1"/>
    <property type="molecule type" value="Genomic_DNA"/>
</dbReference>
<keyword evidence="5" id="KW-1185">Reference proteome</keyword>
<proteinExistence type="predicted"/>
<organism evidence="4 5">
    <name type="scientific">Roseococcus pinisoli</name>
    <dbReference type="NCBI Taxonomy" id="2835040"/>
    <lineage>
        <taxon>Bacteria</taxon>
        <taxon>Pseudomonadati</taxon>
        <taxon>Pseudomonadota</taxon>
        <taxon>Alphaproteobacteria</taxon>
        <taxon>Acetobacterales</taxon>
        <taxon>Roseomonadaceae</taxon>
        <taxon>Roseococcus</taxon>
    </lineage>
</organism>
<evidence type="ECO:0000313" key="5">
    <source>
        <dbReference type="Proteomes" id="UP000766336"/>
    </source>
</evidence>
<dbReference type="CDD" id="cd07385">
    <property type="entry name" value="MPP_YkuE_C"/>
    <property type="match status" value="1"/>
</dbReference>
<gene>
    <name evidence="4" type="ORF">KHU32_05675</name>
</gene>
<keyword evidence="2" id="KW-0378">Hydrolase</keyword>
<comment type="caution">
    <text evidence="4">The sequence shown here is derived from an EMBL/GenBank/DDBJ whole genome shotgun (WGS) entry which is preliminary data.</text>
</comment>
<dbReference type="InterPro" id="IPR029052">
    <property type="entry name" value="Metallo-depent_PP-like"/>
</dbReference>
<dbReference type="Proteomes" id="UP000766336">
    <property type="component" value="Unassembled WGS sequence"/>
</dbReference>
<keyword evidence="1" id="KW-0479">Metal-binding</keyword>
<dbReference type="InterPro" id="IPR004843">
    <property type="entry name" value="Calcineurin-like_PHP"/>
</dbReference>
<evidence type="ECO:0000313" key="4">
    <source>
        <dbReference type="EMBL" id="MBS7810416.1"/>
    </source>
</evidence>
<dbReference type="Gene3D" id="3.60.21.10">
    <property type="match status" value="1"/>
</dbReference>
<feature type="domain" description="Calcineurin-like phosphoesterase" evidence="3">
    <location>
        <begin position="47"/>
        <end position="224"/>
    </location>
</feature>
<dbReference type="InterPro" id="IPR051158">
    <property type="entry name" value="Metallophosphoesterase_sf"/>
</dbReference>
<dbReference type="SUPFAM" id="SSF56300">
    <property type="entry name" value="Metallo-dependent phosphatases"/>
    <property type="match status" value="1"/>
</dbReference>
<evidence type="ECO:0000256" key="1">
    <source>
        <dbReference type="ARBA" id="ARBA00022723"/>
    </source>
</evidence>
<name>A0ABS5QAZ4_9PROT</name>
<accession>A0ABS5QAZ4</accession>
<dbReference type="PANTHER" id="PTHR31302:SF31">
    <property type="entry name" value="PHOSPHODIESTERASE YAEI"/>
    <property type="match status" value="1"/>
</dbReference>
<sequence length="283" mass="30309">MRRSLIAAGLVGVSSGAYGFGYQPFSGPAVTRYALTLPGWPPGLRVKIAVLADLHVGAPLVTANRVAHIVDTTNALAPDMVLLLGDYGPMSRLVRTPYRPAEIAGILGGLRAPLGSFCIAGNHDWWEDAEAVARRGGEPEWLRGMRLAGIRPLQNAAVRLPQGFWIAGVDSQIAFAWNRGADDLPGTLAQVTDNAPVILMAHEPDIFARTPDRVALTLCGHTHGGQVRILGYSPRVPSRYGNRYAYGLVQEGSRRLIVSGGLGTSRIPVRFGVPPEIVEITLI</sequence>
<reference evidence="4 5" key="1">
    <citation type="submission" date="2021-05" db="EMBL/GenBank/DDBJ databases">
        <title>Roseococcus sp. XZZS9, whole genome shotgun sequencing project.</title>
        <authorList>
            <person name="Zhao G."/>
            <person name="Shen L."/>
        </authorList>
    </citation>
    <scope>NUCLEOTIDE SEQUENCE [LARGE SCALE GENOMIC DNA]</scope>
    <source>
        <strain evidence="4 5">XZZS9</strain>
    </source>
</reference>
<protein>
    <submittedName>
        <fullName evidence="4">Metallophosphoesterase</fullName>
    </submittedName>
</protein>
<dbReference type="RefSeq" id="WP_213669036.1">
    <property type="nucleotide sequence ID" value="NZ_JAHCDA010000001.1"/>
</dbReference>
<dbReference type="Pfam" id="PF00149">
    <property type="entry name" value="Metallophos"/>
    <property type="match status" value="1"/>
</dbReference>
<evidence type="ECO:0000256" key="2">
    <source>
        <dbReference type="ARBA" id="ARBA00022801"/>
    </source>
</evidence>